<feature type="transmembrane region" description="Helical" evidence="10">
    <location>
        <begin position="20"/>
        <end position="40"/>
    </location>
</feature>
<dbReference type="GO" id="GO:0016705">
    <property type="term" value="F:oxidoreductase activity, acting on paired donors, with incorporation or reduction of molecular oxygen"/>
    <property type="evidence" value="ECO:0007669"/>
    <property type="project" value="InterPro"/>
</dbReference>
<dbReference type="Gene3D" id="1.10.630.10">
    <property type="entry name" value="Cytochrome P450"/>
    <property type="match status" value="1"/>
</dbReference>
<keyword evidence="4 9" id="KW-0349">Heme</keyword>
<evidence type="ECO:0000256" key="7">
    <source>
        <dbReference type="ARBA" id="ARBA00023004"/>
    </source>
</evidence>
<evidence type="ECO:0000256" key="5">
    <source>
        <dbReference type="ARBA" id="ARBA00022723"/>
    </source>
</evidence>
<organism evidence="11 12">
    <name type="scientific">Aspergillus niger</name>
    <dbReference type="NCBI Taxonomy" id="5061"/>
    <lineage>
        <taxon>Eukaryota</taxon>
        <taxon>Fungi</taxon>
        <taxon>Dikarya</taxon>
        <taxon>Ascomycota</taxon>
        <taxon>Pezizomycotina</taxon>
        <taxon>Eurotiomycetes</taxon>
        <taxon>Eurotiomycetidae</taxon>
        <taxon>Eurotiales</taxon>
        <taxon>Aspergillaceae</taxon>
        <taxon>Aspergillus</taxon>
        <taxon>Aspergillus subgen. Circumdati</taxon>
    </lineage>
</organism>
<dbReference type="VEuPathDB" id="FungiDB:ATCC64974_11400"/>
<dbReference type="InterPro" id="IPR001128">
    <property type="entry name" value="Cyt_P450"/>
</dbReference>
<keyword evidence="10" id="KW-0812">Transmembrane</keyword>
<dbReference type="OrthoDB" id="1470350at2759"/>
<evidence type="ECO:0000256" key="2">
    <source>
        <dbReference type="ARBA" id="ARBA00005179"/>
    </source>
</evidence>
<evidence type="ECO:0000313" key="11">
    <source>
        <dbReference type="EMBL" id="GAQ46929.1"/>
    </source>
</evidence>
<keyword evidence="10" id="KW-0472">Membrane</keyword>
<dbReference type="PRINTS" id="PR00463">
    <property type="entry name" value="EP450I"/>
</dbReference>
<keyword evidence="7 9" id="KW-0408">Iron</keyword>
<evidence type="ECO:0000313" key="12">
    <source>
        <dbReference type="Proteomes" id="UP000068243"/>
    </source>
</evidence>
<evidence type="ECO:0000256" key="9">
    <source>
        <dbReference type="PIRSR" id="PIRSR602401-1"/>
    </source>
</evidence>
<keyword evidence="6" id="KW-0560">Oxidoreductase</keyword>
<accession>A0A100IT96</accession>
<evidence type="ECO:0000256" key="10">
    <source>
        <dbReference type="SAM" id="Phobius"/>
    </source>
</evidence>
<dbReference type="VEuPathDB" id="FungiDB:An01g14990"/>
<dbReference type="VEuPathDB" id="FungiDB:ASPNIDRAFT2_1182646"/>
<comment type="pathway">
    <text evidence="2">Secondary metabolite biosynthesis.</text>
</comment>
<proteinExistence type="inferred from homology"/>
<dbReference type="Pfam" id="PF00067">
    <property type="entry name" value="p450"/>
    <property type="match status" value="1"/>
</dbReference>
<protein>
    <submittedName>
        <fullName evidence="11">Cytochrome P450 monooxygenase</fullName>
    </submittedName>
</protein>
<gene>
    <name evidence="11" type="ORF">ABL_09590</name>
</gene>
<dbReference type="SUPFAM" id="SSF48264">
    <property type="entry name" value="Cytochrome P450"/>
    <property type="match status" value="1"/>
</dbReference>
<dbReference type="InterPro" id="IPR050121">
    <property type="entry name" value="Cytochrome_P450_monoxygenase"/>
</dbReference>
<dbReference type="InterPro" id="IPR036396">
    <property type="entry name" value="Cyt_P450_sf"/>
</dbReference>
<keyword evidence="8 11" id="KW-0503">Monooxygenase</keyword>
<dbReference type="EMBL" id="BCMY01000023">
    <property type="protein sequence ID" value="GAQ46929.1"/>
    <property type="molecule type" value="Genomic_DNA"/>
</dbReference>
<evidence type="ECO:0000256" key="8">
    <source>
        <dbReference type="ARBA" id="ARBA00023033"/>
    </source>
</evidence>
<evidence type="ECO:0000256" key="4">
    <source>
        <dbReference type="ARBA" id="ARBA00022617"/>
    </source>
</evidence>
<keyword evidence="10" id="KW-1133">Transmembrane helix</keyword>
<dbReference type="GO" id="GO:0004497">
    <property type="term" value="F:monooxygenase activity"/>
    <property type="evidence" value="ECO:0007669"/>
    <property type="project" value="UniProtKB-KW"/>
</dbReference>
<dbReference type="GO" id="GO:0005506">
    <property type="term" value="F:iron ion binding"/>
    <property type="evidence" value="ECO:0007669"/>
    <property type="project" value="InterPro"/>
</dbReference>
<reference evidence="12" key="1">
    <citation type="journal article" date="2016" name="Genome Announc.">
        <title>Draft genome sequence of Aspergillus niger strain An76.</title>
        <authorList>
            <person name="Gong W."/>
            <person name="Cheng Z."/>
            <person name="Zhang H."/>
            <person name="Liu L."/>
            <person name="Gao P."/>
            <person name="Wang L."/>
        </authorList>
    </citation>
    <scope>NUCLEOTIDE SEQUENCE [LARGE SCALE GENOMIC DNA]</scope>
    <source>
        <strain evidence="12">An76</strain>
    </source>
</reference>
<dbReference type="AlphaFoldDB" id="A0A100IT96"/>
<dbReference type="PANTHER" id="PTHR24305">
    <property type="entry name" value="CYTOCHROME P450"/>
    <property type="match status" value="1"/>
</dbReference>
<comment type="cofactor">
    <cofactor evidence="1 9">
        <name>heme</name>
        <dbReference type="ChEBI" id="CHEBI:30413"/>
    </cofactor>
</comment>
<dbReference type="Proteomes" id="UP000068243">
    <property type="component" value="Unassembled WGS sequence"/>
</dbReference>
<dbReference type="InterPro" id="IPR002401">
    <property type="entry name" value="Cyt_P450_E_grp-I"/>
</dbReference>
<dbReference type="PANTHER" id="PTHR24305:SF162">
    <property type="entry name" value="P450, PUTATIVE (EUROFUNG)-RELATED"/>
    <property type="match status" value="1"/>
</dbReference>
<comment type="similarity">
    <text evidence="3">Belongs to the cytochrome P450 family.</text>
</comment>
<dbReference type="VEuPathDB" id="FungiDB:M747DRAFT_343021"/>
<feature type="binding site" description="axial binding residue" evidence="9">
    <location>
        <position position="533"/>
    </location>
    <ligand>
        <name>heme</name>
        <dbReference type="ChEBI" id="CHEBI:30413"/>
    </ligand>
    <ligandPart>
        <name>Fe</name>
        <dbReference type="ChEBI" id="CHEBI:18248"/>
    </ligandPart>
</feature>
<comment type="caution">
    <text evidence="11">The sequence shown here is derived from an EMBL/GenBank/DDBJ whole genome shotgun (WGS) entry which is preliminary data.</text>
</comment>
<evidence type="ECO:0000256" key="3">
    <source>
        <dbReference type="ARBA" id="ARBA00010617"/>
    </source>
</evidence>
<sequence>MPVLRMGRALKNHISCRWCFDIYLPFGLLSPVVIFVTFQISKPVAPMSLRENVVCLDPLGTAMPSIGAGLLSTLQSDFGTGQWMVYQVILGEGIGMGFQLPVFLVQTTLLSTYWYLPPHGLDALSFIQLLGDCIFVSIARDIFRNRLLAGNHTTLPMVDPRAICNIQMVLTGRLMFTFKKLHDTYGPVVRIGPSELSFATNSAFDTIYGPYGDNNFSLYGSRKGLLGSLHGMADSLGNSTEKDNRRMLRPLVATSLNELLGAKGEQYCHLAMAEQLAFHNVGQTEAAPVPLSTLNNRYLWQFANMAAFGNRGDEAGRVSFNPHVDWLDPFMCFLETLLAICFIFRRPVHPVEVNYDKDQSAFPDNLHSRLRQAASRSMLQVPDSLLQVNCFVLRFSIYGTADNMLNALFYFLLKNPQCLRRLEAEVLSVGAAVDELSDDCLARLPYLNACINETFRITPAFNGGILQRVSWGATVDGIYVPPGVAVSVDHYTLGHAPQYWEKPDIFNPDRWIDQNCKDNFKASRPFLIGARQCPGRQMAYQMFRVCVAKLVYLYSLELVNNDFDIERDTFSSYHWTGVKLDVTMKPRTPGVFGY</sequence>
<evidence type="ECO:0000256" key="1">
    <source>
        <dbReference type="ARBA" id="ARBA00001971"/>
    </source>
</evidence>
<name>A0A100IT96_ASPNG</name>
<dbReference type="OMA" id="PGRQMAY"/>
<dbReference type="GO" id="GO:0020037">
    <property type="term" value="F:heme binding"/>
    <property type="evidence" value="ECO:0007669"/>
    <property type="project" value="InterPro"/>
</dbReference>
<evidence type="ECO:0000256" key="6">
    <source>
        <dbReference type="ARBA" id="ARBA00023002"/>
    </source>
</evidence>
<keyword evidence="5 9" id="KW-0479">Metal-binding</keyword>